<evidence type="ECO:0000313" key="1">
    <source>
        <dbReference type="EMBL" id="KAF5772668.1"/>
    </source>
</evidence>
<reference evidence="1" key="2">
    <citation type="submission" date="2020-06" db="EMBL/GenBank/DDBJ databases">
        <title>Helianthus annuus Genome sequencing and assembly Release 2.</title>
        <authorList>
            <person name="Gouzy J."/>
            <person name="Langlade N."/>
            <person name="Munos S."/>
        </authorList>
    </citation>
    <scope>NUCLEOTIDE SEQUENCE</scope>
    <source>
        <tissue evidence="1">Leaves</tissue>
    </source>
</reference>
<dbReference type="Gramene" id="mRNA:HanXRQr2_Chr13g0579921">
    <property type="protein sequence ID" value="mRNA:HanXRQr2_Chr13g0579921"/>
    <property type="gene ID" value="HanXRQr2_Chr13g0579921"/>
</dbReference>
<accession>A0A9K3EG45</accession>
<gene>
    <name evidence="1" type="ORF">HanXRQr2_Chr13g0579921</name>
</gene>
<dbReference type="EMBL" id="MNCJ02000328">
    <property type="protein sequence ID" value="KAF5772668.1"/>
    <property type="molecule type" value="Genomic_DNA"/>
</dbReference>
<evidence type="ECO:0000313" key="2">
    <source>
        <dbReference type="Proteomes" id="UP000215914"/>
    </source>
</evidence>
<dbReference type="AlphaFoldDB" id="A0A9K3EG45"/>
<protein>
    <submittedName>
        <fullName evidence="1">Uncharacterized protein</fullName>
    </submittedName>
</protein>
<sequence>MCIFCGYKTHYIFWCKAFVTSRRIFASHLHRFPVASPLQLSHCRLFILFFVCRYNCLGFRKTLLWLRLYQRDPCGLRR</sequence>
<name>A0A9K3EG45_HELAN</name>
<reference evidence="1" key="1">
    <citation type="journal article" date="2017" name="Nature">
        <title>The sunflower genome provides insights into oil metabolism, flowering and Asterid evolution.</title>
        <authorList>
            <person name="Badouin H."/>
            <person name="Gouzy J."/>
            <person name="Grassa C.J."/>
            <person name="Murat F."/>
            <person name="Staton S.E."/>
            <person name="Cottret L."/>
            <person name="Lelandais-Briere C."/>
            <person name="Owens G.L."/>
            <person name="Carrere S."/>
            <person name="Mayjonade B."/>
            <person name="Legrand L."/>
            <person name="Gill N."/>
            <person name="Kane N.C."/>
            <person name="Bowers J.E."/>
            <person name="Hubner S."/>
            <person name="Bellec A."/>
            <person name="Berard A."/>
            <person name="Berges H."/>
            <person name="Blanchet N."/>
            <person name="Boniface M.C."/>
            <person name="Brunel D."/>
            <person name="Catrice O."/>
            <person name="Chaidir N."/>
            <person name="Claudel C."/>
            <person name="Donnadieu C."/>
            <person name="Faraut T."/>
            <person name="Fievet G."/>
            <person name="Helmstetter N."/>
            <person name="King M."/>
            <person name="Knapp S.J."/>
            <person name="Lai Z."/>
            <person name="Le Paslier M.C."/>
            <person name="Lippi Y."/>
            <person name="Lorenzon L."/>
            <person name="Mandel J.R."/>
            <person name="Marage G."/>
            <person name="Marchand G."/>
            <person name="Marquand E."/>
            <person name="Bret-Mestries E."/>
            <person name="Morien E."/>
            <person name="Nambeesan S."/>
            <person name="Nguyen T."/>
            <person name="Pegot-Espagnet P."/>
            <person name="Pouilly N."/>
            <person name="Raftis F."/>
            <person name="Sallet E."/>
            <person name="Schiex T."/>
            <person name="Thomas J."/>
            <person name="Vandecasteele C."/>
            <person name="Vares D."/>
            <person name="Vear F."/>
            <person name="Vautrin S."/>
            <person name="Crespi M."/>
            <person name="Mangin B."/>
            <person name="Burke J.M."/>
            <person name="Salse J."/>
            <person name="Munos S."/>
            <person name="Vincourt P."/>
            <person name="Rieseberg L.H."/>
            <person name="Langlade N.B."/>
        </authorList>
    </citation>
    <scope>NUCLEOTIDE SEQUENCE</scope>
    <source>
        <tissue evidence="1">Leaves</tissue>
    </source>
</reference>
<proteinExistence type="predicted"/>
<comment type="caution">
    <text evidence="1">The sequence shown here is derived from an EMBL/GenBank/DDBJ whole genome shotgun (WGS) entry which is preliminary data.</text>
</comment>
<organism evidence="1 2">
    <name type="scientific">Helianthus annuus</name>
    <name type="common">Common sunflower</name>
    <dbReference type="NCBI Taxonomy" id="4232"/>
    <lineage>
        <taxon>Eukaryota</taxon>
        <taxon>Viridiplantae</taxon>
        <taxon>Streptophyta</taxon>
        <taxon>Embryophyta</taxon>
        <taxon>Tracheophyta</taxon>
        <taxon>Spermatophyta</taxon>
        <taxon>Magnoliopsida</taxon>
        <taxon>eudicotyledons</taxon>
        <taxon>Gunneridae</taxon>
        <taxon>Pentapetalae</taxon>
        <taxon>asterids</taxon>
        <taxon>campanulids</taxon>
        <taxon>Asterales</taxon>
        <taxon>Asteraceae</taxon>
        <taxon>Asteroideae</taxon>
        <taxon>Heliantheae alliance</taxon>
        <taxon>Heliantheae</taxon>
        <taxon>Helianthus</taxon>
    </lineage>
</organism>
<keyword evidence="2" id="KW-1185">Reference proteome</keyword>
<dbReference type="Proteomes" id="UP000215914">
    <property type="component" value="Unassembled WGS sequence"/>
</dbReference>